<evidence type="ECO:0000313" key="12">
    <source>
        <dbReference type="Proteomes" id="UP000260457"/>
    </source>
</evidence>
<dbReference type="Gene3D" id="3.30.260.10">
    <property type="entry name" value="TCP-1-like chaperonin intermediate domain"/>
    <property type="match status" value="1"/>
</dbReference>
<dbReference type="Gene3D" id="3.50.7.10">
    <property type="entry name" value="GroEL"/>
    <property type="match status" value="1"/>
</dbReference>
<evidence type="ECO:0000313" key="10">
    <source>
        <dbReference type="EMBL" id="PEJ33739.1"/>
    </source>
</evidence>
<evidence type="ECO:0000256" key="1">
    <source>
        <dbReference type="ARBA" id="ARBA00006607"/>
    </source>
</evidence>
<keyword evidence="12" id="KW-1185">Reference proteome</keyword>
<gene>
    <name evidence="6 10" type="primary">groL</name>
    <name evidence="6" type="synonym">groEL</name>
    <name evidence="10" type="ORF">CN689_11205</name>
    <name evidence="9" type="ORF">DTO10_13355</name>
</gene>
<dbReference type="Pfam" id="PF00118">
    <property type="entry name" value="Cpn60_TCP1"/>
    <property type="match status" value="1"/>
</dbReference>
<keyword evidence="6" id="KW-0963">Cytoplasm</keyword>
<keyword evidence="5 6" id="KW-0413">Isomerase</keyword>
<comment type="similarity">
    <text evidence="1 6 7">Belongs to the chaperonin (HSP60) family.</text>
</comment>
<accession>A0AAX0S5K6</accession>
<feature type="binding site" evidence="6">
    <location>
        <begin position="29"/>
        <end position="32"/>
    </location>
    <ligand>
        <name>ATP</name>
        <dbReference type="ChEBI" id="CHEBI:30616"/>
    </ligand>
</feature>
<dbReference type="InterPro" id="IPR027410">
    <property type="entry name" value="TCP-1-like_intermed_sf"/>
</dbReference>
<dbReference type="FunFam" id="1.10.560.10:FF:000001">
    <property type="entry name" value="60 kDa chaperonin"/>
    <property type="match status" value="1"/>
</dbReference>
<keyword evidence="4 6" id="KW-0143">Chaperone</keyword>
<dbReference type="CDD" id="cd03344">
    <property type="entry name" value="GroEL"/>
    <property type="match status" value="1"/>
</dbReference>
<protein>
    <recommendedName>
        <fullName evidence="6">Chaperonin GroEL</fullName>
        <ecNumber evidence="6">5.6.1.7</ecNumber>
    </recommendedName>
    <alternativeName>
        <fullName evidence="6">60 kDa chaperonin</fullName>
    </alternativeName>
    <alternativeName>
        <fullName evidence="6">Chaperonin-60</fullName>
        <shortName evidence="6">Cpn60</shortName>
    </alternativeName>
</protein>
<proteinExistence type="inferred from homology"/>
<comment type="subcellular location">
    <subcellularLocation>
        <location evidence="6">Cytoplasm</location>
    </subcellularLocation>
</comment>
<dbReference type="GO" id="GO:0140662">
    <property type="term" value="F:ATP-dependent protein folding chaperone"/>
    <property type="evidence" value="ECO:0007669"/>
    <property type="project" value="InterPro"/>
</dbReference>
<dbReference type="GO" id="GO:0005737">
    <property type="term" value="C:cytoplasm"/>
    <property type="evidence" value="ECO:0007669"/>
    <property type="project" value="UniProtKB-SubCell"/>
</dbReference>
<comment type="caution">
    <text evidence="6">Lacks conserved residue(s) required for the propagation of feature annotation.</text>
</comment>
<evidence type="ECO:0000256" key="2">
    <source>
        <dbReference type="ARBA" id="ARBA00022741"/>
    </source>
</evidence>
<dbReference type="HAMAP" id="MF_00600">
    <property type="entry name" value="CH60"/>
    <property type="match status" value="1"/>
</dbReference>
<evidence type="ECO:0000256" key="4">
    <source>
        <dbReference type="ARBA" id="ARBA00023186"/>
    </source>
</evidence>
<dbReference type="InterPro" id="IPR001844">
    <property type="entry name" value="Cpn60/GroEL"/>
</dbReference>
<sequence length="545" mass="57327">MAKEIKFSEEARRSMLRGVDALADAVKVTLGPKGRNVVLEKKFGSPLITNDGVTIAKEIELEDAFENMGAKLVAEVASKTNDVAGDGTTTATVLAQAMIREGLKNVTAGANPMGIRKGIEKAVNTAIAELKAISQPVENKESIAQVAAISSADEEVGQLIAEAMERVGNDGVITIEESKGFTTELDVVEGMQFDRGYASPYMVTDSDKMEAVLDNPYILITDKKVTNIQEILPVLEQVVQQGKPLLLIAEDVEGEALATLVVNKLRGTFNAVAVKAPGFGDRRKAMLEDIAALTGGEVITEEIGLDLKSATIESLGRASKVVVTKENTTIVEGSGDTAQIQARVNQIRVQLEETTSEFDREKLQERLAKLAGGVAVIKVGAATETELKERKLRIEDALNSTRAAVEEGIVAGGGTALLNVYNKVAEIQAEGDVATGVKIVLRAIEEPVRQIAHNAGLEGSVIVERLKGEAVGTGFNAATGEWVNMIASGIVDPTKVTRSALQNAGSVAAMFLTTEAVVADKPEPAGAGGMGMPDMGGMGGMGGMM</sequence>
<dbReference type="FunFam" id="3.50.7.10:FF:000001">
    <property type="entry name" value="60 kDa chaperonin"/>
    <property type="match status" value="1"/>
</dbReference>
<dbReference type="InterPro" id="IPR027409">
    <property type="entry name" value="GroEL-like_apical_dom_sf"/>
</dbReference>
<evidence type="ECO:0000256" key="3">
    <source>
        <dbReference type="ARBA" id="ARBA00022840"/>
    </source>
</evidence>
<dbReference type="EMBL" id="NUEQ01000016">
    <property type="protein sequence ID" value="PEJ33739.1"/>
    <property type="molecule type" value="Genomic_DNA"/>
</dbReference>
<dbReference type="NCBIfam" id="NF009489">
    <property type="entry name" value="PRK12851.1"/>
    <property type="match status" value="1"/>
</dbReference>
<reference evidence="10 11" key="1">
    <citation type="submission" date="2017-09" db="EMBL/GenBank/DDBJ databases">
        <title>Large-scale bioinformatics analysis of Bacillus genomes uncovers conserved roles of natural products in bacterial physiology.</title>
        <authorList>
            <consortium name="Agbiome Team Llc"/>
            <person name="Bleich R.M."/>
            <person name="Kirk G.J."/>
            <person name="Santa Maria K.C."/>
            <person name="Allen S.E."/>
            <person name="Farag S."/>
            <person name="Shank E.A."/>
            <person name="Bowers A."/>
        </authorList>
    </citation>
    <scope>NUCLEOTIDE SEQUENCE [LARGE SCALE GENOMIC DNA]</scope>
    <source>
        <strain evidence="10 11">AFS003229</strain>
    </source>
</reference>
<feature type="binding site" evidence="6">
    <location>
        <begin position="476"/>
        <end position="478"/>
    </location>
    <ligand>
        <name>ATP</name>
        <dbReference type="ChEBI" id="CHEBI:30616"/>
    </ligand>
</feature>
<evidence type="ECO:0000256" key="5">
    <source>
        <dbReference type="ARBA" id="ARBA00023235"/>
    </source>
</evidence>
<dbReference type="KEGG" id="pbut:DTO10_13355"/>
<dbReference type="NCBIfam" id="TIGR02348">
    <property type="entry name" value="GroEL"/>
    <property type="match status" value="1"/>
</dbReference>
<dbReference type="PANTHER" id="PTHR45633">
    <property type="entry name" value="60 KDA HEAT SHOCK PROTEIN, MITOCHONDRIAL"/>
    <property type="match status" value="1"/>
</dbReference>
<evidence type="ECO:0000256" key="7">
    <source>
        <dbReference type="RuleBase" id="RU000418"/>
    </source>
</evidence>
<dbReference type="NCBIfam" id="NF000592">
    <property type="entry name" value="PRK00013.1"/>
    <property type="match status" value="1"/>
</dbReference>
<dbReference type="EMBL" id="CP030926">
    <property type="protein sequence ID" value="AXN39271.1"/>
    <property type="molecule type" value="Genomic_DNA"/>
</dbReference>
<dbReference type="AlphaFoldDB" id="A0AAX0S5K6"/>
<evidence type="ECO:0000313" key="11">
    <source>
        <dbReference type="Proteomes" id="UP000220106"/>
    </source>
</evidence>
<feature type="binding site" evidence="6">
    <location>
        <begin position="86"/>
        <end position="90"/>
    </location>
    <ligand>
        <name>ATP</name>
        <dbReference type="ChEBI" id="CHEBI:30616"/>
    </ligand>
</feature>
<name>A0AAX0S5K6_9BACI</name>
<dbReference type="Gene3D" id="1.10.560.10">
    <property type="entry name" value="GroEL-like equatorial domain"/>
    <property type="match status" value="1"/>
</dbReference>
<dbReference type="NCBIfam" id="NF009488">
    <property type="entry name" value="PRK12850.1"/>
    <property type="match status" value="1"/>
</dbReference>
<feature type="binding site" evidence="6">
    <location>
        <position position="492"/>
    </location>
    <ligand>
        <name>ATP</name>
        <dbReference type="ChEBI" id="CHEBI:30616"/>
    </ligand>
</feature>
<evidence type="ECO:0000256" key="6">
    <source>
        <dbReference type="HAMAP-Rule" id="MF_00600"/>
    </source>
</evidence>
<dbReference type="RefSeq" id="WP_053348953.1">
    <property type="nucleotide sequence ID" value="NZ_CP030926.1"/>
</dbReference>
<keyword evidence="3 6" id="KW-0067">ATP-binding</keyword>
<dbReference type="Proteomes" id="UP000220106">
    <property type="component" value="Unassembled WGS sequence"/>
</dbReference>
<keyword evidence="2 6" id="KW-0547">Nucleotide-binding</keyword>
<dbReference type="SUPFAM" id="SSF52029">
    <property type="entry name" value="GroEL apical domain-like"/>
    <property type="match status" value="1"/>
</dbReference>
<dbReference type="NCBIfam" id="NF009487">
    <property type="entry name" value="PRK12849.1"/>
    <property type="match status" value="1"/>
</dbReference>
<dbReference type="GO" id="GO:0016853">
    <property type="term" value="F:isomerase activity"/>
    <property type="evidence" value="ECO:0007669"/>
    <property type="project" value="UniProtKB-KW"/>
</dbReference>
<organism evidence="10 11">
    <name type="scientific">Peribacillus butanolivorans</name>
    <dbReference type="NCBI Taxonomy" id="421767"/>
    <lineage>
        <taxon>Bacteria</taxon>
        <taxon>Bacillati</taxon>
        <taxon>Bacillota</taxon>
        <taxon>Bacilli</taxon>
        <taxon>Bacillales</taxon>
        <taxon>Bacillaceae</taxon>
        <taxon>Peribacillus</taxon>
    </lineage>
</organism>
<comment type="subunit">
    <text evidence="6 8">Forms a cylinder of 14 subunits composed of two heptameric rings stacked back-to-back. Interacts with the co-chaperonin GroES.</text>
</comment>
<feature type="binding site" evidence="6">
    <location>
        <position position="413"/>
    </location>
    <ligand>
        <name>ATP</name>
        <dbReference type="ChEBI" id="CHEBI:30616"/>
    </ligand>
</feature>
<reference evidence="9 12" key="2">
    <citation type="submission" date="2018-07" db="EMBL/GenBank/DDBJ databases">
        <title>The molecular basis for the intramolecular migration of carboxyl group in the catabolism of para-hydroxybenzoate via gentisate.</title>
        <authorList>
            <person name="Zhao H."/>
            <person name="Xu Y."/>
            <person name="Lin S."/>
            <person name="Spain J.C."/>
            <person name="Zhou N.-Y."/>
        </authorList>
    </citation>
    <scope>NUCLEOTIDE SEQUENCE [LARGE SCALE GENOMIC DNA]</scope>
    <source>
        <strain evidence="9 12">PHB-7a</strain>
    </source>
</reference>
<dbReference type="GO" id="GO:0051082">
    <property type="term" value="F:unfolded protein binding"/>
    <property type="evidence" value="ECO:0007669"/>
    <property type="project" value="UniProtKB-UniRule"/>
</dbReference>
<dbReference type="EC" id="5.6.1.7" evidence="6"/>
<dbReference type="Proteomes" id="UP000260457">
    <property type="component" value="Chromosome"/>
</dbReference>
<dbReference type="GeneID" id="97412740"/>
<evidence type="ECO:0000313" key="9">
    <source>
        <dbReference type="EMBL" id="AXN39271.1"/>
    </source>
</evidence>
<dbReference type="InterPro" id="IPR018370">
    <property type="entry name" value="Chaperonin_Cpn60_CS"/>
</dbReference>
<comment type="function">
    <text evidence="6 8">Together with its co-chaperonin GroES, plays an essential role in assisting protein folding. The GroEL-GroES system forms a nano-cage that allows encapsulation of the non-native substrate proteins and provides a physical environment optimized to promote and accelerate protein folding.</text>
</comment>
<dbReference type="GO" id="GO:0005524">
    <property type="term" value="F:ATP binding"/>
    <property type="evidence" value="ECO:0007669"/>
    <property type="project" value="UniProtKB-UniRule"/>
</dbReference>
<dbReference type="InterPro" id="IPR027413">
    <property type="entry name" value="GROEL-like_equatorial_sf"/>
</dbReference>
<dbReference type="SUPFAM" id="SSF48592">
    <property type="entry name" value="GroEL equatorial domain-like"/>
    <property type="match status" value="1"/>
</dbReference>
<dbReference type="SUPFAM" id="SSF54849">
    <property type="entry name" value="GroEL-intermediate domain like"/>
    <property type="match status" value="1"/>
</dbReference>
<evidence type="ECO:0000256" key="8">
    <source>
        <dbReference type="RuleBase" id="RU000419"/>
    </source>
</evidence>
<dbReference type="InterPro" id="IPR002423">
    <property type="entry name" value="Cpn60/GroEL/TCP-1"/>
</dbReference>
<dbReference type="PROSITE" id="PS00296">
    <property type="entry name" value="CHAPERONINS_CPN60"/>
    <property type="match status" value="1"/>
</dbReference>
<dbReference type="GO" id="GO:0042026">
    <property type="term" value="P:protein refolding"/>
    <property type="evidence" value="ECO:0007669"/>
    <property type="project" value="UniProtKB-UniRule"/>
</dbReference>
<dbReference type="PRINTS" id="PR00298">
    <property type="entry name" value="CHAPERONIN60"/>
</dbReference>